<gene>
    <name evidence="1" type="primary">WBGene00117487</name>
</gene>
<protein>
    <submittedName>
        <fullName evidence="1">Uncharacterized protein</fullName>
    </submittedName>
</protein>
<reference evidence="1" key="2">
    <citation type="submission" date="2022-06" db="UniProtKB">
        <authorList>
            <consortium name="EnsemblMetazoa"/>
        </authorList>
    </citation>
    <scope>IDENTIFICATION</scope>
    <source>
        <strain evidence="1">PS312</strain>
    </source>
</reference>
<name>A0A2A6CGM6_PRIPA</name>
<proteinExistence type="predicted"/>
<accession>A0A8R1UGP9</accession>
<reference evidence="2" key="1">
    <citation type="journal article" date="2008" name="Nat. Genet.">
        <title>The Pristionchus pacificus genome provides a unique perspective on nematode lifestyle and parasitism.</title>
        <authorList>
            <person name="Dieterich C."/>
            <person name="Clifton S.W."/>
            <person name="Schuster L.N."/>
            <person name="Chinwalla A."/>
            <person name="Delehaunty K."/>
            <person name="Dinkelacker I."/>
            <person name="Fulton L."/>
            <person name="Fulton R."/>
            <person name="Godfrey J."/>
            <person name="Minx P."/>
            <person name="Mitreva M."/>
            <person name="Roeseler W."/>
            <person name="Tian H."/>
            <person name="Witte H."/>
            <person name="Yang S.P."/>
            <person name="Wilson R.K."/>
            <person name="Sommer R.J."/>
        </authorList>
    </citation>
    <scope>NUCLEOTIDE SEQUENCE [LARGE SCALE GENOMIC DNA]</scope>
    <source>
        <strain evidence="2">PS312</strain>
    </source>
</reference>
<dbReference type="AlphaFoldDB" id="A0A2A6CGM6"/>
<dbReference type="EnsemblMetazoa" id="PPA27933.1">
    <property type="protein sequence ID" value="PPA27933.1"/>
    <property type="gene ID" value="WBGene00117487"/>
</dbReference>
<evidence type="ECO:0000313" key="2">
    <source>
        <dbReference type="Proteomes" id="UP000005239"/>
    </source>
</evidence>
<organism evidence="1 2">
    <name type="scientific">Pristionchus pacificus</name>
    <name type="common">Parasitic nematode worm</name>
    <dbReference type="NCBI Taxonomy" id="54126"/>
    <lineage>
        <taxon>Eukaryota</taxon>
        <taxon>Metazoa</taxon>
        <taxon>Ecdysozoa</taxon>
        <taxon>Nematoda</taxon>
        <taxon>Chromadorea</taxon>
        <taxon>Rhabditida</taxon>
        <taxon>Rhabditina</taxon>
        <taxon>Diplogasteromorpha</taxon>
        <taxon>Diplogasteroidea</taxon>
        <taxon>Neodiplogasteridae</taxon>
        <taxon>Pristionchus</taxon>
    </lineage>
</organism>
<sequence>MPHGQPVNYEITTFLRCFARERTTWHIALWEDDSIPFYRRDALIDWRTYDLIDFYASTATKMDLGGMLLDQPWDGVTEPYLYVQTNCSHGYNIAEFCLELEPVWKEDGINNIHDIADLFGPDFQGLTDMLKPCSYFQDVANMRDVFR</sequence>
<keyword evidence="2" id="KW-1185">Reference proteome</keyword>
<dbReference type="Proteomes" id="UP000005239">
    <property type="component" value="Unassembled WGS sequence"/>
</dbReference>
<accession>A0A2A6CGM6</accession>
<evidence type="ECO:0000313" key="1">
    <source>
        <dbReference type="EnsemblMetazoa" id="PPA27933.1"/>
    </source>
</evidence>